<dbReference type="Gene3D" id="3.40.190.80">
    <property type="match status" value="1"/>
</dbReference>
<feature type="region of interest" description="Disordered" evidence="14">
    <location>
        <begin position="474"/>
        <end position="494"/>
    </location>
</feature>
<evidence type="ECO:0000256" key="4">
    <source>
        <dbReference type="ARBA" id="ARBA00011881"/>
    </source>
</evidence>
<dbReference type="PANTHER" id="PTHR11556">
    <property type="entry name" value="FRUCTOSE-1,6-BISPHOSPHATASE-RELATED"/>
    <property type="match status" value="1"/>
</dbReference>
<dbReference type="GO" id="GO:0005986">
    <property type="term" value="P:sucrose biosynthetic process"/>
    <property type="evidence" value="ECO:0007669"/>
    <property type="project" value="TreeGrafter"/>
</dbReference>
<comment type="catalytic activity">
    <reaction evidence="1">
        <text>beta-D-fructose 1,6-bisphosphate + H2O = beta-D-fructose 6-phosphate + phosphate</text>
        <dbReference type="Rhea" id="RHEA:11064"/>
        <dbReference type="ChEBI" id="CHEBI:15377"/>
        <dbReference type="ChEBI" id="CHEBI:32966"/>
        <dbReference type="ChEBI" id="CHEBI:43474"/>
        <dbReference type="ChEBI" id="CHEBI:57634"/>
        <dbReference type="EC" id="3.1.3.11"/>
    </reaction>
</comment>
<keyword evidence="8" id="KW-0460">Magnesium</keyword>
<dbReference type="InterPro" id="IPR020548">
    <property type="entry name" value="Fructose_bisphosphatase_AS"/>
</dbReference>
<evidence type="ECO:0000256" key="1">
    <source>
        <dbReference type="ARBA" id="ARBA00001273"/>
    </source>
</evidence>
<evidence type="ECO:0000256" key="12">
    <source>
        <dbReference type="ARBA" id="ARBA00070480"/>
    </source>
</evidence>
<sequence length="684" mass="76133">MSGNGHSNGGEGGAVGSERINTDIVTLTRYLNEEQTKHKEATGDFTLLCHALQFSFKSIAYYIRRASLINLGGLAGSSNVTGDDQKKLDVIGNDVFIAAMRSSGRVRVLVSEEEEEALVFDEYPEARYAVMCDPIDGSSNLDAGVSVGTIFGVFKLPIGAKGTKEDLLKPGTELVAAGFTMYGASAQLVMTMRGGAVNGFTMDNALGEFILTHPDMRIPKKRAIYSCNEGNSKYWEEPVLEWVNSLKQAEKPYSARYIGSMVADAYRTLLYGGIFAYPADKKSTKGKLRILYECAPMAMVFENAGGQAVNSKMQRMIEVVPEHIHDRSGIFMGSYDEVQKVIDIHKKHGVDSAINAFVNLTPSSPWALKVAEQWKGLPFGKYLHQSPPRRQRTLTGPVDPSQHSLWHRLQIFSNPETNPQTYEQANSPFFSRLPLDIRIIIYDLVLGGMVFHIESATPQSRIYHLVCNRPHAIHEPNHQCHEPPTQRPSSAPREDYREASGLLPFLVTCRRAYSECVGTLYAANTFQFTSNHAAFRLLKVMIPPQRLQSLRHFRMVMRLPHHPHMNSRSKRDWAALWEFFAGEMVGLQGLYLKLLMLHDTQEQVRRTEDAEGAEWVLPMVGMAAAVNRTRGCRVEVVTGGEVQDLGRMLKEMASADVASNHAALVRGVSMQVHRQMRISLGGDG</sequence>
<dbReference type="Proteomes" id="UP000310066">
    <property type="component" value="Unassembled WGS sequence"/>
</dbReference>
<feature type="domain" description="Fructose-1-6-bisphosphatase class 1 C-terminal" evidence="16">
    <location>
        <begin position="218"/>
        <end position="345"/>
    </location>
</feature>
<comment type="pathway">
    <text evidence="10">Carbohydrate biosynthesis.</text>
</comment>
<dbReference type="AlphaFoldDB" id="A0A4U0UHE9"/>
<comment type="caution">
    <text evidence="18">The sequence shown here is derived from an EMBL/GenBank/DDBJ whole genome shotgun (WGS) entry which is preliminary data.</text>
</comment>
<comment type="similarity">
    <text evidence="3 13">Belongs to the FBPase class 1 family.</text>
</comment>
<evidence type="ECO:0000256" key="7">
    <source>
        <dbReference type="ARBA" id="ARBA00022801"/>
    </source>
</evidence>
<comment type="subunit">
    <text evidence="4">Homotetramer.</text>
</comment>
<evidence type="ECO:0000259" key="16">
    <source>
        <dbReference type="Pfam" id="PF18913"/>
    </source>
</evidence>
<proteinExistence type="inferred from homology"/>
<evidence type="ECO:0000256" key="14">
    <source>
        <dbReference type="SAM" id="MobiDB-lite"/>
    </source>
</evidence>
<dbReference type="InterPro" id="IPR044015">
    <property type="entry name" value="FBPase_C_dom"/>
</dbReference>
<dbReference type="PIRSF" id="PIRSF000904">
    <property type="entry name" value="FBPtase_SBPase"/>
    <property type="match status" value="1"/>
</dbReference>
<evidence type="ECO:0000313" key="18">
    <source>
        <dbReference type="EMBL" id="TKA33955.1"/>
    </source>
</evidence>
<dbReference type="FunFam" id="3.40.190.80:FF:000001">
    <property type="entry name" value="Fructose-1,6-bisphosphatase class 1"/>
    <property type="match status" value="1"/>
</dbReference>
<dbReference type="PRINTS" id="PR00115">
    <property type="entry name" value="F16BPHPHTASE"/>
</dbReference>
<dbReference type="Pfam" id="PF00316">
    <property type="entry name" value="FBPase"/>
    <property type="match status" value="1"/>
</dbReference>
<evidence type="ECO:0000256" key="3">
    <source>
        <dbReference type="ARBA" id="ARBA00010941"/>
    </source>
</evidence>
<dbReference type="InterPro" id="IPR000146">
    <property type="entry name" value="FBPase_class-1"/>
</dbReference>
<evidence type="ECO:0000256" key="2">
    <source>
        <dbReference type="ARBA" id="ARBA00001946"/>
    </source>
</evidence>
<dbReference type="Pfam" id="PF24864">
    <property type="entry name" value="DUF7730"/>
    <property type="match status" value="1"/>
</dbReference>
<dbReference type="GO" id="GO:0006002">
    <property type="term" value="P:fructose 6-phosphate metabolic process"/>
    <property type="evidence" value="ECO:0007669"/>
    <property type="project" value="TreeGrafter"/>
</dbReference>
<dbReference type="GO" id="GO:0005829">
    <property type="term" value="C:cytosol"/>
    <property type="evidence" value="ECO:0007669"/>
    <property type="project" value="TreeGrafter"/>
</dbReference>
<evidence type="ECO:0000256" key="5">
    <source>
        <dbReference type="ARBA" id="ARBA00013093"/>
    </source>
</evidence>
<evidence type="ECO:0000259" key="15">
    <source>
        <dbReference type="Pfam" id="PF00316"/>
    </source>
</evidence>
<accession>A0A4U0UHE9</accession>
<gene>
    <name evidence="18" type="ORF">B0A54_15135</name>
</gene>
<dbReference type="STRING" id="329885.A0A4U0UHE9"/>
<keyword evidence="6" id="KW-0479">Metal-binding</keyword>
<evidence type="ECO:0000256" key="6">
    <source>
        <dbReference type="ARBA" id="ARBA00022723"/>
    </source>
</evidence>
<dbReference type="Pfam" id="PF18913">
    <property type="entry name" value="FBPase_C"/>
    <property type="match status" value="1"/>
</dbReference>
<feature type="domain" description="DUF7730" evidence="17">
    <location>
        <begin position="423"/>
        <end position="604"/>
    </location>
</feature>
<dbReference type="PIRSF" id="PIRSF500210">
    <property type="entry name" value="FBPtase"/>
    <property type="match status" value="1"/>
</dbReference>
<dbReference type="InterPro" id="IPR056632">
    <property type="entry name" value="DUF7730"/>
</dbReference>
<dbReference type="PANTHER" id="PTHR11556:SF1">
    <property type="entry name" value="FRUCTOSE-BISPHOSPHATASE"/>
    <property type="match status" value="1"/>
</dbReference>
<dbReference type="PROSITE" id="PS00124">
    <property type="entry name" value="FBPASE"/>
    <property type="match status" value="1"/>
</dbReference>
<feature type="domain" description="Fructose-1-6-bisphosphatase class I N-terminal" evidence="15">
    <location>
        <begin position="26"/>
        <end position="214"/>
    </location>
</feature>
<dbReference type="FunFam" id="3.30.540.10:FF:000009">
    <property type="entry name" value="Fructose-1,6-bisphosphatase"/>
    <property type="match status" value="1"/>
</dbReference>
<name>A0A4U0UHE9_9PEZI</name>
<dbReference type="EMBL" id="NAJP01000083">
    <property type="protein sequence ID" value="TKA33955.1"/>
    <property type="molecule type" value="Genomic_DNA"/>
</dbReference>
<reference evidence="18 19" key="1">
    <citation type="submission" date="2017-03" db="EMBL/GenBank/DDBJ databases">
        <title>Genomes of endolithic fungi from Antarctica.</title>
        <authorList>
            <person name="Coleine C."/>
            <person name="Masonjones S."/>
            <person name="Stajich J.E."/>
        </authorList>
    </citation>
    <scope>NUCLEOTIDE SEQUENCE [LARGE SCALE GENOMIC DNA]</scope>
    <source>
        <strain evidence="18 19">CCFEE 5311</strain>
    </source>
</reference>
<dbReference type="SUPFAM" id="SSF56655">
    <property type="entry name" value="Carbohydrate phosphatase"/>
    <property type="match status" value="1"/>
</dbReference>
<dbReference type="GO" id="GO:0042132">
    <property type="term" value="F:fructose 1,6-bisphosphate 1-phosphatase activity"/>
    <property type="evidence" value="ECO:0007669"/>
    <property type="project" value="UniProtKB-EC"/>
</dbReference>
<dbReference type="GO" id="GO:0030388">
    <property type="term" value="P:fructose 1,6-bisphosphate metabolic process"/>
    <property type="evidence" value="ECO:0007669"/>
    <property type="project" value="TreeGrafter"/>
</dbReference>
<keyword evidence="7 13" id="KW-0378">Hydrolase</keyword>
<evidence type="ECO:0000256" key="9">
    <source>
        <dbReference type="ARBA" id="ARBA00023277"/>
    </source>
</evidence>
<evidence type="ECO:0000256" key="8">
    <source>
        <dbReference type="ARBA" id="ARBA00022842"/>
    </source>
</evidence>
<evidence type="ECO:0000259" key="17">
    <source>
        <dbReference type="Pfam" id="PF24864"/>
    </source>
</evidence>
<organism evidence="18 19">
    <name type="scientific">Friedmanniomyces endolithicus</name>
    <dbReference type="NCBI Taxonomy" id="329885"/>
    <lineage>
        <taxon>Eukaryota</taxon>
        <taxon>Fungi</taxon>
        <taxon>Dikarya</taxon>
        <taxon>Ascomycota</taxon>
        <taxon>Pezizomycotina</taxon>
        <taxon>Dothideomycetes</taxon>
        <taxon>Dothideomycetidae</taxon>
        <taxon>Mycosphaerellales</taxon>
        <taxon>Teratosphaeriaceae</taxon>
        <taxon>Friedmanniomyces</taxon>
    </lineage>
</organism>
<dbReference type="InterPro" id="IPR033391">
    <property type="entry name" value="FBPase_N"/>
</dbReference>
<evidence type="ECO:0000256" key="13">
    <source>
        <dbReference type="RuleBase" id="RU000508"/>
    </source>
</evidence>
<dbReference type="GO" id="GO:0006094">
    <property type="term" value="P:gluconeogenesis"/>
    <property type="evidence" value="ECO:0007669"/>
    <property type="project" value="TreeGrafter"/>
</dbReference>
<dbReference type="OrthoDB" id="10256725at2759"/>
<evidence type="ECO:0000256" key="10">
    <source>
        <dbReference type="ARBA" id="ARBA00024331"/>
    </source>
</evidence>
<protein>
    <recommendedName>
        <fullName evidence="12">Fructose-1,6-bisphosphatase</fullName>
        <ecNumber evidence="5">3.1.3.11</ecNumber>
    </recommendedName>
    <alternativeName>
        <fullName evidence="11">D-fructose-1,6-bisphosphate 1-phosphohydrolase</fullName>
    </alternativeName>
</protein>
<dbReference type="EC" id="3.1.3.11" evidence="5"/>
<comment type="cofactor">
    <cofactor evidence="2">
        <name>Mg(2+)</name>
        <dbReference type="ChEBI" id="CHEBI:18420"/>
    </cofactor>
</comment>
<dbReference type="GO" id="GO:0046872">
    <property type="term" value="F:metal ion binding"/>
    <property type="evidence" value="ECO:0007669"/>
    <property type="project" value="UniProtKB-KW"/>
</dbReference>
<dbReference type="HAMAP" id="MF_01855">
    <property type="entry name" value="FBPase_class1"/>
    <property type="match status" value="1"/>
</dbReference>
<dbReference type="InterPro" id="IPR028343">
    <property type="entry name" value="FBPtase"/>
</dbReference>
<evidence type="ECO:0000256" key="11">
    <source>
        <dbReference type="ARBA" id="ARBA00032973"/>
    </source>
</evidence>
<dbReference type="GO" id="GO:0006000">
    <property type="term" value="P:fructose metabolic process"/>
    <property type="evidence" value="ECO:0007669"/>
    <property type="project" value="TreeGrafter"/>
</dbReference>
<evidence type="ECO:0000313" key="19">
    <source>
        <dbReference type="Proteomes" id="UP000310066"/>
    </source>
</evidence>
<keyword evidence="9 13" id="KW-0119">Carbohydrate metabolism</keyword>
<dbReference type="Gene3D" id="3.30.540.10">
    <property type="entry name" value="Fructose-1,6-Bisphosphatase, subunit A, domain 1"/>
    <property type="match status" value="1"/>
</dbReference>
<dbReference type="CDD" id="cd00354">
    <property type="entry name" value="FBPase"/>
    <property type="match status" value="1"/>
</dbReference>